<dbReference type="EMBL" id="JBHTAG010000003">
    <property type="protein sequence ID" value="MFC7097680.1"/>
    <property type="molecule type" value="Genomic_DNA"/>
</dbReference>
<name>A0ABD5WZR9_9EURY</name>
<comment type="caution">
    <text evidence="2">The sequence shown here is derived from an EMBL/GenBank/DDBJ whole genome shotgun (WGS) entry which is preliminary data.</text>
</comment>
<keyword evidence="3" id="KW-1185">Reference proteome</keyword>
<evidence type="ECO:0000256" key="1">
    <source>
        <dbReference type="SAM" id="MobiDB-lite"/>
    </source>
</evidence>
<evidence type="ECO:0000313" key="3">
    <source>
        <dbReference type="Proteomes" id="UP001596388"/>
    </source>
</evidence>
<proteinExistence type="predicted"/>
<feature type="compositionally biased region" description="Low complexity" evidence="1">
    <location>
        <begin position="279"/>
        <end position="290"/>
    </location>
</feature>
<feature type="compositionally biased region" description="Acidic residues" evidence="1">
    <location>
        <begin position="209"/>
        <end position="264"/>
    </location>
</feature>
<accession>A0ABD5WZR9</accession>
<dbReference type="RefSeq" id="WP_276237826.1">
    <property type="nucleotide sequence ID" value="NZ_CP119989.1"/>
</dbReference>
<sequence>MVSILITSVVAFAGTSAAVRTTVDGPDQVTKGDRVEFTSTADVRDDERVPVESLTLTIRPEDSPDEEVRVTVAPNGTVLSISPSTGVVGQGEIRIEQLRRSLDVAVSGTDGAYGYGYGYQGGIDERAGENGSDATVGYGYGYGDTSITVEAAFSSKALKHGNYEAFLTVNTGDERDQFRSNVESFEVLVPGNGSPPDNGEGPDNRPGDDVNEASDDSEDDDSDEVDSDDEDSEGDDSDESESEDDDAEEHESDEDDADAEDDDRGEGNGPPENPGAGNGPPAHANGNGPPSDVPRGGR</sequence>
<evidence type="ECO:0000313" key="2">
    <source>
        <dbReference type="EMBL" id="MFC7097680.1"/>
    </source>
</evidence>
<dbReference type="GeneID" id="79271411"/>
<dbReference type="AlphaFoldDB" id="A0ABD5WZR9"/>
<feature type="region of interest" description="Disordered" evidence="1">
    <location>
        <begin position="187"/>
        <end position="298"/>
    </location>
</feature>
<organism evidence="2 3">
    <name type="scientific">Halobaculum marinum</name>
    <dbReference type="NCBI Taxonomy" id="3031996"/>
    <lineage>
        <taxon>Archaea</taxon>
        <taxon>Methanobacteriati</taxon>
        <taxon>Methanobacteriota</taxon>
        <taxon>Stenosarchaea group</taxon>
        <taxon>Halobacteria</taxon>
        <taxon>Halobacteriales</taxon>
        <taxon>Haloferacaceae</taxon>
        <taxon>Halobaculum</taxon>
    </lineage>
</organism>
<protein>
    <submittedName>
        <fullName evidence="2">Uncharacterized protein</fullName>
    </submittedName>
</protein>
<gene>
    <name evidence="2" type="ORF">ACFQKD_10220</name>
</gene>
<reference evidence="2 3" key="1">
    <citation type="journal article" date="2019" name="Int. J. Syst. Evol. Microbiol.">
        <title>The Global Catalogue of Microorganisms (GCM) 10K type strain sequencing project: providing services to taxonomists for standard genome sequencing and annotation.</title>
        <authorList>
            <consortium name="The Broad Institute Genomics Platform"/>
            <consortium name="The Broad Institute Genome Sequencing Center for Infectious Disease"/>
            <person name="Wu L."/>
            <person name="Ma J."/>
        </authorList>
    </citation>
    <scope>NUCLEOTIDE SEQUENCE [LARGE SCALE GENOMIC DNA]</scope>
    <source>
        <strain evidence="2 3">DT55</strain>
    </source>
</reference>
<dbReference type="Proteomes" id="UP001596388">
    <property type="component" value="Unassembled WGS sequence"/>
</dbReference>